<evidence type="ECO:0008006" key="3">
    <source>
        <dbReference type="Google" id="ProtNLM"/>
    </source>
</evidence>
<feature type="transmembrane region" description="Helical" evidence="1">
    <location>
        <begin position="52"/>
        <end position="71"/>
    </location>
</feature>
<feature type="transmembrane region" description="Helical" evidence="1">
    <location>
        <begin position="20"/>
        <end position="40"/>
    </location>
</feature>
<proteinExistence type="predicted"/>
<feature type="transmembrane region" description="Helical" evidence="1">
    <location>
        <begin position="80"/>
        <end position="99"/>
    </location>
</feature>
<keyword evidence="1" id="KW-0812">Transmembrane</keyword>
<sequence>MKDISPSSLPLRRLPLRRALPLGLEGILAIATALLLWRPSGHVYCDRATMNGRFYAAWVVLFSLPATWLLMARGTRPARVLAWTLVTVRLLLAAFVLSLGPGTADWYLEC</sequence>
<protein>
    <recommendedName>
        <fullName evidence="3">Integral membrane protein</fullName>
    </recommendedName>
</protein>
<evidence type="ECO:0000256" key="1">
    <source>
        <dbReference type="SAM" id="Phobius"/>
    </source>
</evidence>
<dbReference type="EMBL" id="CP163440">
    <property type="protein sequence ID" value="XDQ62956.1"/>
    <property type="molecule type" value="Genomic_DNA"/>
</dbReference>
<organism evidence="2">
    <name type="scientific">Streptomyces sp. R35</name>
    <dbReference type="NCBI Taxonomy" id="3238630"/>
    <lineage>
        <taxon>Bacteria</taxon>
        <taxon>Bacillati</taxon>
        <taxon>Actinomycetota</taxon>
        <taxon>Actinomycetes</taxon>
        <taxon>Kitasatosporales</taxon>
        <taxon>Streptomycetaceae</taxon>
        <taxon>Streptomyces</taxon>
    </lineage>
</organism>
<keyword evidence="1" id="KW-0472">Membrane</keyword>
<gene>
    <name evidence="2" type="ORF">AB5J50_20190</name>
</gene>
<name>A0AB39S7F3_9ACTN</name>
<dbReference type="RefSeq" id="WP_369259851.1">
    <property type="nucleotide sequence ID" value="NZ_CP163440.1"/>
</dbReference>
<evidence type="ECO:0000313" key="2">
    <source>
        <dbReference type="EMBL" id="XDQ62956.1"/>
    </source>
</evidence>
<dbReference type="AlphaFoldDB" id="A0AB39S7F3"/>
<keyword evidence="1" id="KW-1133">Transmembrane helix</keyword>
<accession>A0AB39S7F3</accession>
<reference evidence="2" key="1">
    <citation type="submission" date="2024-07" db="EMBL/GenBank/DDBJ databases">
        <authorList>
            <person name="Yu S.T."/>
        </authorList>
    </citation>
    <scope>NUCLEOTIDE SEQUENCE</scope>
    <source>
        <strain evidence="2">R35</strain>
    </source>
</reference>